<dbReference type="AlphaFoldDB" id="A0A6I4MP64"/>
<accession>A0A6I4MP64</accession>
<sequence length="132" mass="14768">MTDTLKDMARALAGDFDFDHVDYTWDDKRERHELTIVVAGNKYEVLLQYIVAARTDPPPVPGDELASSGSNAFAYEVFAEWNDQGRRGYKRVALCDDDTTVLALLRGLRAEYAAREGFPLNVPEQPGWATDG</sequence>
<organism evidence="1 2">
    <name type="scientific">Actinomadura physcomitrii</name>
    <dbReference type="NCBI Taxonomy" id="2650748"/>
    <lineage>
        <taxon>Bacteria</taxon>
        <taxon>Bacillati</taxon>
        <taxon>Actinomycetota</taxon>
        <taxon>Actinomycetes</taxon>
        <taxon>Streptosporangiales</taxon>
        <taxon>Thermomonosporaceae</taxon>
        <taxon>Actinomadura</taxon>
    </lineage>
</organism>
<dbReference type="EMBL" id="WBMS02000028">
    <property type="protein sequence ID" value="MWA04589.1"/>
    <property type="molecule type" value="Genomic_DNA"/>
</dbReference>
<dbReference type="RefSeq" id="WP_151597093.1">
    <property type="nucleotide sequence ID" value="NZ_WBMS02000028.1"/>
</dbReference>
<evidence type="ECO:0000313" key="2">
    <source>
        <dbReference type="Proteomes" id="UP000462055"/>
    </source>
</evidence>
<evidence type="ECO:0000313" key="1">
    <source>
        <dbReference type="EMBL" id="MWA04589.1"/>
    </source>
</evidence>
<comment type="caution">
    <text evidence="1">The sequence shown here is derived from an EMBL/GenBank/DDBJ whole genome shotgun (WGS) entry which is preliminary data.</text>
</comment>
<protein>
    <submittedName>
        <fullName evidence="1">Uncharacterized protein</fullName>
    </submittedName>
</protein>
<name>A0A6I4MP64_9ACTN</name>
<proteinExistence type="predicted"/>
<gene>
    <name evidence="1" type="ORF">F8568_030270</name>
</gene>
<dbReference type="Proteomes" id="UP000462055">
    <property type="component" value="Unassembled WGS sequence"/>
</dbReference>
<reference evidence="1" key="1">
    <citation type="submission" date="2019-12" db="EMBL/GenBank/DDBJ databases">
        <title>Actinomadura physcomitrii sp. nov., a novel actinomycete isolated from moss [Physcomitrium sphaericum (Ludw) Fuernr].</title>
        <authorList>
            <person name="Zhuang X."/>
        </authorList>
    </citation>
    <scope>NUCLEOTIDE SEQUENCE [LARGE SCALE GENOMIC DNA]</scope>
    <source>
        <strain evidence="1">LD22</strain>
    </source>
</reference>
<keyword evidence="2" id="KW-1185">Reference proteome</keyword>